<proteinExistence type="predicted"/>
<accession>A0A8H7DCE2</accession>
<sequence>MAYHTRIAYPSPPPTTNSLTSHQRSQLLRTTQKLGRILGTTPALIEESEPMPSMLPLNLQRLAVPLHIQLSSTYSDDDAFARYPSSETLVSSGSEHGSPTSSLKRNSSLSSEYSTKSGRSSPFDTPKSVHMNESWPKIDRPFLRIAVKKPSKLEAIPQSPPATGSPASLFPTAIAHELHDPPHTSLT</sequence>
<evidence type="ECO:0000313" key="2">
    <source>
        <dbReference type="EMBL" id="KAF7369250.1"/>
    </source>
</evidence>
<dbReference type="AlphaFoldDB" id="A0A8H7DCE2"/>
<keyword evidence="3" id="KW-1185">Reference proteome</keyword>
<gene>
    <name evidence="2" type="ORF">MVEN_00252700</name>
</gene>
<feature type="compositionally biased region" description="Low complexity" evidence="1">
    <location>
        <begin position="91"/>
        <end position="114"/>
    </location>
</feature>
<evidence type="ECO:0000313" key="3">
    <source>
        <dbReference type="Proteomes" id="UP000620124"/>
    </source>
</evidence>
<feature type="region of interest" description="Disordered" evidence="1">
    <location>
        <begin position="88"/>
        <end position="134"/>
    </location>
</feature>
<comment type="caution">
    <text evidence="2">The sequence shown here is derived from an EMBL/GenBank/DDBJ whole genome shotgun (WGS) entry which is preliminary data.</text>
</comment>
<dbReference type="EMBL" id="JACAZI010000002">
    <property type="protein sequence ID" value="KAF7369250.1"/>
    <property type="molecule type" value="Genomic_DNA"/>
</dbReference>
<dbReference type="OrthoDB" id="3034829at2759"/>
<protein>
    <submittedName>
        <fullName evidence="2">Uncharacterized protein</fullName>
    </submittedName>
</protein>
<evidence type="ECO:0000256" key="1">
    <source>
        <dbReference type="SAM" id="MobiDB-lite"/>
    </source>
</evidence>
<reference evidence="2" key="1">
    <citation type="submission" date="2020-05" db="EMBL/GenBank/DDBJ databases">
        <title>Mycena genomes resolve the evolution of fungal bioluminescence.</title>
        <authorList>
            <person name="Tsai I.J."/>
        </authorList>
    </citation>
    <scope>NUCLEOTIDE SEQUENCE</scope>
    <source>
        <strain evidence="2">CCC161011</strain>
    </source>
</reference>
<feature type="region of interest" description="Disordered" evidence="1">
    <location>
        <begin position="153"/>
        <end position="187"/>
    </location>
</feature>
<organism evidence="2 3">
    <name type="scientific">Mycena venus</name>
    <dbReference type="NCBI Taxonomy" id="2733690"/>
    <lineage>
        <taxon>Eukaryota</taxon>
        <taxon>Fungi</taxon>
        <taxon>Dikarya</taxon>
        <taxon>Basidiomycota</taxon>
        <taxon>Agaricomycotina</taxon>
        <taxon>Agaricomycetes</taxon>
        <taxon>Agaricomycetidae</taxon>
        <taxon>Agaricales</taxon>
        <taxon>Marasmiineae</taxon>
        <taxon>Mycenaceae</taxon>
        <taxon>Mycena</taxon>
    </lineage>
</organism>
<feature type="compositionally biased region" description="Basic and acidic residues" evidence="1">
    <location>
        <begin position="176"/>
        <end position="187"/>
    </location>
</feature>
<feature type="region of interest" description="Disordered" evidence="1">
    <location>
        <begin position="1"/>
        <end position="23"/>
    </location>
</feature>
<dbReference type="Proteomes" id="UP000620124">
    <property type="component" value="Unassembled WGS sequence"/>
</dbReference>
<name>A0A8H7DCE2_9AGAR</name>